<keyword evidence="2" id="KW-1185">Reference proteome</keyword>
<dbReference type="Proteomes" id="UP000678499">
    <property type="component" value="Unassembled WGS sequence"/>
</dbReference>
<dbReference type="EMBL" id="OA882293">
    <property type="protein sequence ID" value="CAD7274492.1"/>
    <property type="molecule type" value="Genomic_DNA"/>
</dbReference>
<dbReference type="EMBL" id="CAJPEX010000256">
    <property type="protein sequence ID" value="CAG0914644.1"/>
    <property type="molecule type" value="Genomic_DNA"/>
</dbReference>
<accession>A0A7R9BID5</accession>
<dbReference type="AlphaFoldDB" id="A0A7R9BID5"/>
<evidence type="ECO:0000313" key="1">
    <source>
        <dbReference type="EMBL" id="CAD7274492.1"/>
    </source>
</evidence>
<name>A0A7R9BID5_9CRUS</name>
<evidence type="ECO:0000313" key="2">
    <source>
        <dbReference type="Proteomes" id="UP000678499"/>
    </source>
</evidence>
<protein>
    <submittedName>
        <fullName evidence="1">Uncharacterized protein</fullName>
    </submittedName>
</protein>
<gene>
    <name evidence="1" type="ORF">NMOB1V02_LOCUS2323</name>
</gene>
<sequence>MKLSRCCSCVSNRRNESDLHPLVAILGVHFRTKALRYLFLLVRKTRVFKYRRGWLYGITRYYTPEDFRMRNPHRLPRDNFLRDKDGTGKHGTASCDWNSSCNPAARPDMNPTIAALMALALLPAPGERQQKEGRRKRLQSRTMGKGYLPSFCWPLLLPHFCRLLAITRDSTTPSRLVCSRGGPAAHHAIVALSHIRSSHFVSAINNTTRRCETKDGGSHFRVKGCVTTTTTVTSIRRHASCVSTRTNVVGNPGEGEKMQRFLVPRKSQWPVAISAPAAKFSAAGTSPLRRFGSTFSTGSQEQELHT</sequence>
<reference evidence="1" key="1">
    <citation type="submission" date="2020-11" db="EMBL/GenBank/DDBJ databases">
        <authorList>
            <person name="Tran Van P."/>
        </authorList>
    </citation>
    <scope>NUCLEOTIDE SEQUENCE</scope>
</reference>
<proteinExistence type="predicted"/>
<organism evidence="1">
    <name type="scientific">Notodromas monacha</name>
    <dbReference type="NCBI Taxonomy" id="399045"/>
    <lineage>
        <taxon>Eukaryota</taxon>
        <taxon>Metazoa</taxon>
        <taxon>Ecdysozoa</taxon>
        <taxon>Arthropoda</taxon>
        <taxon>Crustacea</taxon>
        <taxon>Oligostraca</taxon>
        <taxon>Ostracoda</taxon>
        <taxon>Podocopa</taxon>
        <taxon>Podocopida</taxon>
        <taxon>Cypridocopina</taxon>
        <taxon>Cypridoidea</taxon>
        <taxon>Cyprididae</taxon>
        <taxon>Notodromas</taxon>
    </lineage>
</organism>